<organism evidence="1 2">
    <name type="scientific">Holothuria leucospilota</name>
    <name type="common">Black long sea cucumber</name>
    <name type="synonym">Mertensiothuria leucospilota</name>
    <dbReference type="NCBI Taxonomy" id="206669"/>
    <lineage>
        <taxon>Eukaryota</taxon>
        <taxon>Metazoa</taxon>
        <taxon>Echinodermata</taxon>
        <taxon>Eleutherozoa</taxon>
        <taxon>Echinozoa</taxon>
        <taxon>Holothuroidea</taxon>
        <taxon>Aspidochirotacea</taxon>
        <taxon>Aspidochirotida</taxon>
        <taxon>Holothuriidae</taxon>
        <taxon>Holothuria</taxon>
    </lineage>
</organism>
<dbReference type="EMBL" id="JAIZAY010000001">
    <property type="protein sequence ID" value="KAJ8049230.1"/>
    <property type="molecule type" value="Genomic_DNA"/>
</dbReference>
<proteinExistence type="predicted"/>
<dbReference type="AlphaFoldDB" id="A0A9Q1HKI3"/>
<reference evidence="1" key="1">
    <citation type="submission" date="2021-10" db="EMBL/GenBank/DDBJ databases">
        <title>Tropical sea cucumber genome reveals ecological adaptation and Cuvierian tubules defense mechanism.</title>
        <authorList>
            <person name="Chen T."/>
        </authorList>
    </citation>
    <scope>NUCLEOTIDE SEQUENCE</scope>
    <source>
        <strain evidence="1">Nanhai2018</strain>
        <tissue evidence="1">Muscle</tissue>
    </source>
</reference>
<evidence type="ECO:0000313" key="1">
    <source>
        <dbReference type="EMBL" id="KAJ8049230.1"/>
    </source>
</evidence>
<keyword evidence="2" id="KW-1185">Reference proteome</keyword>
<comment type="caution">
    <text evidence="1">The sequence shown here is derived from an EMBL/GenBank/DDBJ whole genome shotgun (WGS) entry which is preliminary data.</text>
</comment>
<dbReference type="Proteomes" id="UP001152320">
    <property type="component" value="Chromosome 1"/>
</dbReference>
<sequence>MGHLCTKFENCQFPFLRYRVNEQSVTNTHTHTHTYTHTHAHTHIHTHAIMTA</sequence>
<evidence type="ECO:0000313" key="2">
    <source>
        <dbReference type="Proteomes" id="UP001152320"/>
    </source>
</evidence>
<accession>A0A9Q1HKI3</accession>
<protein>
    <submittedName>
        <fullName evidence="1">Uncharacterized protein</fullName>
    </submittedName>
</protein>
<gene>
    <name evidence="1" type="ORF">HOLleu_01875</name>
</gene>
<name>A0A9Q1HKI3_HOLLE</name>